<evidence type="ECO:0000256" key="3">
    <source>
        <dbReference type="ARBA" id="ARBA00023242"/>
    </source>
</evidence>
<evidence type="ECO:0000256" key="1">
    <source>
        <dbReference type="ARBA" id="ARBA00004123"/>
    </source>
</evidence>
<proteinExistence type="inferred from homology"/>
<evidence type="ECO:0008006" key="7">
    <source>
        <dbReference type="Google" id="ProtNLM"/>
    </source>
</evidence>
<feature type="compositionally biased region" description="Polar residues" evidence="4">
    <location>
        <begin position="266"/>
        <end position="275"/>
    </location>
</feature>
<evidence type="ECO:0000313" key="6">
    <source>
        <dbReference type="Proteomes" id="UP001530293"/>
    </source>
</evidence>
<dbReference type="EMBL" id="JALLBG020000268">
    <property type="protein sequence ID" value="KAL3757316.1"/>
    <property type="molecule type" value="Genomic_DNA"/>
</dbReference>
<keyword evidence="3" id="KW-0539">Nucleus</keyword>
<keyword evidence="6" id="KW-1185">Reference proteome</keyword>
<evidence type="ECO:0000313" key="5">
    <source>
        <dbReference type="EMBL" id="KAL3757316.1"/>
    </source>
</evidence>
<dbReference type="Pfam" id="PF01125">
    <property type="entry name" value="BUD31"/>
    <property type="match status" value="1"/>
</dbReference>
<dbReference type="PANTHER" id="PTHR19411">
    <property type="entry name" value="PROTEIN BUD31-RELATED"/>
    <property type="match status" value="1"/>
</dbReference>
<dbReference type="Proteomes" id="UP001530293">
    <property type="component" value="Unassembled WGS sequence"/>
</dbReference>
<evidence type="ECO:0000256" key="4">
    <source>
        <dbReference type="SAM" id="MobiDB-lite"/>
    </source>
</evidence>
<dbReference type="AlphaFoldDB" id="A0ABD3M3J5"/>
<dbReference type="GO" id="GO:0005634">
    <property type="term" value="C:nucleus"/>
    <property type="evidence" value="ECO:0007669"/>
    <property type="project" value="UniProtKB-SubCell"/>
</dbReference>
<sequence length="275" mass="31299">MSTNRWDPKAKKPPKGFSYLAPVLSALENELRDKVRESNANKRNTESMWPVHQINWQRSRYVYDMYYTHHKIDKKVYDYCIKNKLVDPALIAKWKKPGYERLCSTYVINSNNYKFGTTSICRVPLKDRSPEQLAAQDPTTGCRGCASGVGQPRNIFGNKYGQNLAAVQIAREERMEELERKRLREEEEENRTRHATARGEGGEGESETDDDDDDDDDNYGPTPTAGVWASGGSKLEAQSERLEDNDNVGDDNGGKNEEGDEDDNHQSQATKKLRT</sequence>
<dbReference type="PRINTS" id="PR00322">
    <property type="entry name" value="G10"/>
</dbReference>
<dbReference type="InterPro" id="IPR001748">
    <property type="entry name" value="BUD31"/>
</dbReference>
<protein>
    <recommendedName>
        <fullName evidence="7">G10 protein</fullName>
    </recommendedName>
</protein>
<comment type="subcellular location">
    <subcellularLocation>
        <location evidence="1">Nucleus</location>
    </subcellularLocation>
</comment>
<comment type="caution">
    <text evidence="5">The sequence shown here is derived from an EMBL/GenBank/DDBJ whole genome shotgun (WGS) entry which is preliminary data.</text>
</comment>
<name>A0ABD3M3J5_9STRA</name>
<accession>A0ABD3M3J5</accession>
<organism evidence="5 6">
    <name type="scientific">Discostella pseudostelligera</name>
    <dbReference type="NCBI Taxonomy" id="259834"/>
    <lineage>
        <taxon>Eukaryota</taxon>
        <taxon>Sar</taxon>
        <taxon>Stramenopiles</taxon>
        <taxon>Ochrophyta</taxon>
        <taxon>Bacillariophyta</taxon>
        <taxon>Coscinodiscophyceae</taxon>
        <taxon>Thalassiosirophycidae</taxon>
        <taxon>Stephanodiscales</taxon>
        <taxon>Stephanodiscaceae</taxon>
        <taxon>Discostella</taxon>
    </lineage>
</organism>
<dbReference type="PANTHER" id="PTHR19411:SF0">
    <property type="entry name" value="PROTEIN BUD31 HOMOLOG"/>
    <property type="match status" value="1"/>
</dbReference>
<comment type="similarity">
    <text evidence="2">Belongs to the BUD31 (G10) family.</text>
</comment>
<reference evidence="5 6" key="1">
    <citation type="submission" date="2024-10" db="EMBL/GenBank/DDBJ databases">
        <title>Updated reference genomes for cyclostephanoid diatoms.</title>
        <authorList>
            <person name="Roberts W.R."/>
            <person name="Alverson A.J."/>
        </authorList>
    </citation>
    <scope>NUCLEOTIDE SEQUENCE [LARGE SCALE GENOMIC DNA]</scope>
    <source>
        <strain evidence="5 6">AJA232-27</strain>
    </source>
</reference>
<gene>
    <name evidence="5" type="ORF">ACHAWU_008477</name>
</gene>
<feature type="compositionally biased region" description="Acidic residues" evidence="4">
    <location>
        <begin position="202"/>
        <end position="218"/>
    </location>
</feature>
<feature type="region of interest" description="Disordered" evidence="4">
    <location>
        <begin position="180"/>
        <end position="275"/>
    </location>
</feature>
<evidence type="ECO:0000256" key="2">
    <source>
        <dbReference type="ARBA" id="ARBA00005287"/>
    </source>
</evidence>